<gene>
    <name evidence="1" type="ORF">SAMN05444277_12030</name>
</gene>
<evidence type="ECO:0008006" key="3">
    <source>
        <dbReference type="Google" id="ProtNLM"/>
    </source>
</evidence>
<dbReference type="Gene3D" id="3.10.490.10">
    <property type="entry name" value="Gamma-glutamyl cyclotransferase-like"/>
    <property type="match status" value="1"/>
</dbReference>
<reference evidence="1 2" key="1">
    <citation type="submission" date="2016-10" db="EMBL/GenBank/DDBJ databases">
        <authorList>
            <person name="de Groot N.N."/>
        </authorList>
    </citation>
    <scope>NUCLEOTIDE SEQUENCE [LARGE SCALE GENOMIC DNA]</scope>
    <source>
        <strain evidence="1 2">DSM 28286</strain>
    </source>
</reference>
<sequence length="192" mass="22273">MQQTYIFGYGSLINLNSISKTLRRPLVKNDLWVITIQGCKRTWSIKDDVYSEKLQKAVSAVFLNIEINNQLESVCNGVIFKVNTEELKYLICREKNYLPVDVTNKTIGFDINDKKIISFIGKPEFIIRTPNDNSFVMNNYLQILYDGCNFWGKEFRKAFLNSTQLNPFSILDGDYRFIDSKQNEAINTDKIP</sequence>
<proteinExistence type="predicted"/>
<dbReference type="STRING" id="1465490.SAMN05444277_12030"/>
<evidence type="ECO:0000313" key="2">
    <source>
        <dbReference type="Proteomes" id="UP000199031"/>
    </source>
</evidence>
<accession>A0A1I5ZE37</accession>
<dbReference type="Proteomes" id="UP000199031">
    <property type="component" value="Unassembled WGS sequence"/>
</dbReference>
<dbReference type="RefSeq" id="WP_090663172.1">
    <property type="nucleotide sequence ID" value="NZ_FOXQ01000020.1"/>
</dbReference>
<dbReference type="OrthoDB" id="960802at2"/>
<protein>
    <recommendedName>
        <fullName evidence="3">Gamma-glutamyl cyclotransferase, AIG2-like</fullName>
    </recommendedName>
</protein>
<evidence type="ECO:0000313" key="1">
    <source>
        <dbReference type="EMBL" id="SFQ54734.1"/>
    </source>
</evidence>
<dbReference type="EMBL" id="FOXQ01000020">
    <property type="protein sequence ID" value="SFQ54734.1"/>
    <property type="molecule type" value="Genomic_DNA"/>
</dbReference>
<keyword evidence="2" id="KW-1185">Reference proteome</keyword>
<organism evidence="1 2">
    <name type="scientific">Parafilimonas terrae</name>
    <dbReference type="NCBI Taxonomy" id="1465490"/>
    <lineage>
        <taxon>Bacteria</taxon>
        <taxon>Pseudomonadati</taxon>
        <taxon>Bacteroidota</taxon>
        <taxon>Chitinophagia</taxon>
        <taxon>Chitinophagales</taxon>
        <taxon>Chitinophagaceae</taxon>
        <taxon>Parafilimonas</taxon>
    </lineage>
</organism>
<dbReference type="AlphaFoldDB" id="A0A1I5ZE37"/>
<name>A0A1I5ZE37_9BACT</name>